<proteinExistence type="predicted"/>
<gene>
    <name evidence="2" type="ORF">Tci_921568</name>
</gene>
<sequence length="55" mass="5921">AFAIGGLVVVVFAFGIGFQKALKRNDLARSRKRSARLRADANDGRGALNLRVGHL</sequence>
<keyword evidence="1" id="KW-1133">Transmembrane helix</keyword>
<name>A0A699WRP1_TANCI</name>
<feature type="non-terminal residue" evidence="2">
    <location>
        <position position="1"/>
    </location>
</feature>
<dbReference type="EMBL" id="BKCJ011744359">
    <property type="protein sequence ID" value="GFD49599.1"/>
    <property type="molecule type" value="Genomic_DNA"/>
</dbReference>
<keyword evidence="1" id="KW-0472">Membrane</keyword>
<protein>
    <submittedName>
        <fullName evidence="2">Uncharacterized protein</fullName>
    </submittedName>
</protein>
<comment type="caution">
    <text evidence="2">The sequence shown here is derived from an EMBL/GenBank/DDBJ whole genome shotgun (WGS) entry which is preliminary data.</text>
</comment>
<evidence type="ECO:0000313" key="2">
    <source>
        <dbReference type="EMBL" id="GFD49599.1"/>
    </source>
</evidence>
<dbReference type="AlphaFoldDB" id="A0A699WRP1"/>
<organism evidence="2">
    <name type="scientific">Tanacetum cinerariifolium</name>
    <name type="common">Dalmatian daisy</name>
    <name type="synonym">Chrysanthemum cinerariifolium</name>
    <dbReference type="NCBI Taxonomy" id="118510"/>
    <lineage>
        <taxon>Eukaryota</taxon>
        <taxon>Viridiplantae</taxon>
        <taxon>Streptophyta</taxon>
        <taxon>Embryophyta</taxon>
        <taxon>Tracheophyta</taxon>
        <taxon>Spermatophyta</taxon>
        <taxon>Magnoliopsida</taxon>
        <taxon>eudicotyledons</taxon>
        <taxon>Gunneridae</taxon>
        <taxon>Pentapetalae</taxon>
        <taxon>asterids</taxon>
        <taxon>campanulids</taxon>
        <taxon>Asterales</taxon>
        <taxon>Asteraceae</taxon>
        <taxon>Asteroideae</taxon>
        <taxon>Anthemideae</taxon>
        <taxon>Anthemidinae</taxon>
        <taxon>Tanacetum</taxon>
    </lineage>
</organism>
<keyword evidence="1" id="KW-0812">Transmembrane</keyword>
<feature type="transmembrane region" description="Helical" evidence="1">
    <location>
        <begin position="6"/>
        <end position="22"/>
    </location>
</feature>
<evidence type="ECO:0000256" key="1">
    <source>
        <dbReference type="SAM" id="Phobius"/>
    </source>
</evidence>
<accession>A0A699WRP1</accession>
<reference evidence="2" key="1">
    <citation type="journal article" date="2019" name="Sci. Rep.">
        <title>Draft genome of Tanacetum cinerariifolium, the natural source of mosquito coil.</title>
        <authorList>
            <person name="Yamashiro T."/>
            <person name="Shiraishi A."/>
            <person name="Satake H."/>
            <person name="Nakayama K."/>
        </authorList>
    </citation>
    <scope>NUCLEOTIDE SEQUENCE</scope>
</reference>